<reference evidence="2" key="1">
    <citation type="journal article" date="2022" name="bioRxiv">
        <title>Genomics of Preaxostyla Flagellates Illuminates Evolutionary Transitions and the Path Towards Mitochondrial Loss.</title>
        <authorList>
            <person name="Novak L.V.F."/>
            <person name="Treitli S.C."/>
            <person name="Pyrih J."/>
            <person name="Halakuc P."/>
            <person name="Pipaliya S.V."/>
            <person name="Vacek V."/>
            <person name="Brzon O."/>
            <person name="Soukal P."/>
            <person name="Eme L."/>
            <person name="Dacks J.B."/>
            <person name="Karnkowska A."/>
            <person name="Elias M."/>
            <person name="Hampl V."/>
        </authorList>
    </citation>
    <scope>NUCLEOTIDE SEQUENCE</scope>
    <source>
        <strain evidence="2">RCP-MX</strain>
    </source>
</reference>
<evidence type="ECO:0000256" key="1">
    <source>
        <dbReference type="SAM" id="MobiDB-lite"/>
    </source>
</evidence>
<feature type="region of interest" description="Disordered" evidence="1">
    <location>
        <begin position="67"/>
        <end position="87"/>
    </location>
</feature>
<dbReference type="Proteomes" id="UP001141327">
    <property type="component" value="Unassembled WGS sequence"/>
</dbReference>
<dbReference type="EMBL" id="JAPMOS010000009">
    <property type="protein sequence ID" value="KAJ4461177.1"/>
    <property type="molecule type" value="Genomic_DNA"/>
</dbReference>
<evidence type="ECO:0000313" key="2">
    <source>
        <dbReference type="EMBL" id="KAJ4461177.1"/>
    </source>
</evidence>
<organism evidence="2 3">
    <name type="scientific">Paratrimastix pyriformis</name>
    <dbReference type="NCBI Taxonomy" id="342808"/>
    <lineage>
        <taxon>Eukaryota</taxon>
        <taxon>Metamonada</taxon>
        <taxon>Preaxostyla</taxon>
        <taxon>Paratrimastigidae</taxon>
        <taxon>Paratrimastix</taxon>
    </lineage>
</organism>
<name>A0ABQ8UTW4_9EUKA</name>
<protein>
    <submittedName>
        <fullName evidence="2">Uncharacterized protein</fullName>
    </submittedName>
</protein>
<evidence type="ECO:0000313" key="3">
    <source>
        <dbReference type="Proteomes" id="UP001141327"/>
    </source>
</evidence>
<sequence length="87" mass="9773">MCEGVWWGVQVLIKCLSSSAEERTTEDRKDARLATSLPPLMRAHEKLVVAVSMLAREHKLHSAVKVRPPVPIPFHDPRTAPRRIPTA</sequence>
<accession>A0ABQ8UTW4</accession>
<keyword evidence="3" id="KW-1185">Reference proteome</keyword>
<comment type="caution">
    <text evidence="2">The sequence shown here is derived from an EMBL/GenBank/DDBJ whole genome shotgun (WGS) entry which is preliminary data.</text>
</comment>
<gene>
    <name evidence="2" type="ORF">PAPYR_2641</name>
</gene>
<proteinExistence type="predicted"/>